<sequence>MHAAEPTGGNTVRGSDGPRDEVDRIVDAWQRERPDLQPMPLHVFSRVSRLARHLDLTRRSAFAEHGVEAWEFDVLSALRRAGEPYELTPGRLIAETLVSSGTMTNRIDRMVAHGLVVRAADASDRRVVKVRLTPEGKRRVDAAMSQLLESERSLLSVLPEPDRRHLSDSLRSLLIPFEA</sequence>
<name>A0ABP6UP16_9MICO</name>
<dbReference type="PROSITE" id="PS50995">
    <property type="entry name" value="HTH_MARR_2"/>
    <property type="match status" value="1"/>
</dbReference>
<dbReference type="InterPro" id="IPR023187">
    <property type="entry name" value="Tscrpt_reg_MarR-type_CS"/>
</dbReference>
<dbReference type="Proteomes" id="UP001499841">
    <property type="component" value="Unassembled WGS sequence"/>
</dbReference>
<dbReference type="RefSeq" id="WP_345044577.1">
    <property type="nucleotide sequence ID" value="NZ_BAABBA010000026.1"/>
</dbReference>
<gene>
    <name evidence="6" type="primary">tamR</name>
    <name evidence="6" type="ORF">GCM10022262_37060</name>
</gene>
<protein>
    <submittedName>
        <fullName evidence="6">MarR family transcriptional regulator TamR</fullName>
    </submittedName>
</protein>
<keyword evidence="2" id="KW-0238">DNA-binding</keyword>
<keyword evidence="3" id="KW-0804">Transcription</keyword>
<evidence type="ECO:0000256" key="2">
    <source>
        <dbReference type="ARBA" id="ARBA00023125"/>
    </source>
</evidence>
<keyword evidence="1" id="KW-0805">Transcription regulation</keyword>
<evidence type="ECO:0000256" key="1">
    <source>
        <dbReference type="ARBA" id="ARBA00023015"/>
    </source>
</evidence>
<organism evidence="6 7">
    <name type="scientific">Georgenia daeguensis</name>
    <dbReference type="NCBI Taxonomy" id="908355"/>
    <lineage>
        <taxon>Bacteria</taxon>
        <taxon>Bacillati</taxon>
        <taxon>Actinomycetota</taxon>
        <taxon>Actinomycetes</taxon>
        <taxon>Micrococcales</taxon>
        <taxon>Bogoriellaceae</taxon>
        <taxon>Georgenia</taxon>
    </lineage>
</organism>
<keyword evidence="7" id="KW-1185">Reference proteome</keyword>
<dbReference type="SMART" id="SM00347">
    <property type="entry name" value="HTH_MARR"/>
    <property type="match status" value="1"/>
</dbReference>
<comment type="caution">
    <text evidence="6">The sequence shown here is derived from an EMBL/GenBank/DDBJ whole genome shotgun (WGS) entry which is preliminary data.</text>
</comment>
<dbReference type="EMBL" id="BAABBA010000026">
    <property type="protein sequence ID" value="GAA3509915.1"/>
    <property type="molecule type" value="Genomic_DNA"/>
</dbReference>
<dbReference type="PANTHER" id="PTHR42756">
    <property type="entry name" value="TRANSCRIPTIONAL REGULATOR, MARR"/>
    <property type="match status" value="1"/>
</dbReference>
<feature type="region of interest" description="Disordered" evidence="4">
    <location>
        <begin position="1"/>
        <end position="20"/>
    </location>
</feature>
<accession>A0ABP6UP16</accession>
<dbReference type="InterPro" id="IPR036390">
    <property type="entry name" value="WH_DNA-bd_sf"/>
</dbReference>
<proteinExistence type="predicted"/>
<evidence type="ECO:0000259" key="5">
    <source>
        <dbReference type="PROSITE" id="PS50995"/>
    </source>
</evidence>
<reference evidence="7" key="1">
    <citation type="journal article" date="2019" name="Int. J. Syst. Evol. Microbiol.">
        <title>The Global Catalogue of Microorganisms (GCM) 10K type strain sequencing project: providing services to taxonomists for standard genome sequencing and annotation.</title>
        <authorList>
            <consortium name="The Broad Institute Genomics Platform"/>
            <consortium name="The Broad Institute Genome Sequencing Center for Infectious Disease"/>
            <person name="Wu L."/>
            <person name="Ma J."/>
        </authorList>
    </citation>
    <scope>NUCLEOTIDE SEQUENCE [LARGE SCALE GENOMIC DNA]</scope>
    <source>
        <strain evidence="7">JCM 17459</strain>
    </source>
</reference>
<evidence type="ECO:0000313" key="6">
    <source>
        <dbReference type="EMBL" id="GAA3509915.1"/>
    </source>
</evidence>
<feature type="domain" description="HTH marR-type" evidence="5">
    <location>
        <begin position="40"/>
        <end position="175"/>
    </location>
</feature>
<dbReference type="SUPFAM" id="SSF46785">
    <property type="entry name" value="Winged helix' DNA-binding domain"/>
    <property type="match status" value="1"/>
</dbReference>
<evidence type="ECO:0000256" key="4">
    <source>
        <dbReference type="SAM" id="MobiDB-lite"/>
    </source>
</evidence>
<dbReference type="InterPro" id="IPR036388">
    <property type="entry name" value="WH-like_DNA-bd_sf"/>
</dbReference>
<dbReference type="PANTHER" id="PTHR42756:SF1">
    <property type="entry name" value="TRANSCRIPTIONAL REPRESSOR OF EMRAB OPERON"/>
    <property type="match status" value="1"/>
</dbReference>
<dbReference type="InterPro" id="IPR000835">
    <property type="entry name" value="HTH_MarR-typ"/>
</dbReference>
<evidence type="ECO:0000313" key="7">
    <source>
        <dbReference type="Proteomes" id="UP001499841"/>
    </source>
</evidence>
<dbReference type="Pfam" id="PF12802">
    <property type="entry name" value="MarR_2"/>
    <property type="match status" value="1"/>
</dbReference>
<dbReference type="PROSITE" id="PS01117">
    <property type="entry name" value="HTH_MARR_1"/>
    <property type="match status" value="1"/>
</dbReference>
<evidence type="ECO:0000256" key="3">
    <source>
        <dbReference type="ARBA" id="ARBA00023163"/>
    </source>
</evidence>
<dbReference type="Gene3D" id="1.10.10.10">
    <property type="entry name" value="Winged helix-like DNA-binding domain superfamily/Winged helix DNA-binding domain"/>
    <property type="match status" value="1"/>
</dbReference>